<comment type="catalytic activity">
    <reaction evidence="4">
        <text>alpha,alpha-trehalose 6-phosphate + H2O = alpha,alpha-trehalose + phosphate</text>
        <dbReference type="Rhea" id="RHEA:23420"/>
        <dbReference type="ChEBI" id="CHEBI:15377"/>
        <dbReference type="ChEBI" id="CHEBI:16551"/>
        <dbReference type="ChEBI" id="CHEBI:43474"/>
        <dbReference type="ChEBI" id="CHEBI:58429"/>
        <dbReference type="EC" id="3.1.3.12"/>
    </reaction>
</comment>
<dbReference type="InterPro" id="IPR006379">
    <property type="entry name" value="HAD-SF_hydro_IIB"/>
</dbReference>
<dbReference type="AlphaFoldDB" id="A0A1B9F6B2"/>
<evidence type="ECO:0000313" key="5">
    <source>
        <dbReference type="EMBL" id="OCC15374.1"/>
    </source>
</evidence>
<gene>
    <name evidence="5" type="ORF">DBT_1121</name>
</gene>
<dbReference type="InterPro" id="IPR023214">
    <property type="entry name" value="HAD_sf"/>
</dbReference>
<organism evidence="5 6">
    <name type="scientific">Dissulfuribacter thermophilus</name>
    <dbReference type="NCBI Taxonomy" id="1156395"/>
    <lineage>
        <taxon>Bacteria</taxon>
        <taxon>Pseudomonadati</taxon>
        <taxon>Thermodesulfobacteriota</taxon>
        <taxon>Dissulfuribacteria</taxon>
        <taxon>Dissulfuribacterales</taxon>
        <taxon>Dissulfuribacteraceae</taxon>
        <taxon>Dissulfuribacter</taxon>
    </lineage>
</organism>
<dbReference type="NCBIfam" id="TIGR01484">
    <property type="entry name" value="HAD-SF-IIB"/>
    <property type="match status" value="1"/>
</dbReference>
<dbReference type="EMBL" id="MAGO01000005">
    <property type="protein sequence ID" value="OCC15374.1"/>
    <property type="molecule type" value="Genomic_DNA"/>
</dbReference>
<dbReference type="Pfam" id="PF02358">
    <property type="entry name" value="Trehalose_PPase"/>
    <property type="match status" value="1"/>
</dbReference>
<dbReference type="OrthoDB" id="414934at2"/>
<dbReference type="InterPro" id="IPR003337">
    <property type="entry name" value="Trehalose_PPase"/>
</dbReference>
<accession>A0A1B9F6B2</accession>
<proteinExistence type="inferred from homology"/>
<dbReference type="UniPathway" id="UPA00299"/>
<evidence type="ECO:0000256" key="2">
    <source>
        <dbReference type="ARBA" id="ARBA00008770"/>
    </source>
</evidence>
<evidence type="ECO:0000256" key="3">
    <source>
        <dbReference type="ARBA" id="ARBA00022801"/>
    </source>
</evidence>
<keyword evidence="6" id="KW-1185">Reference proteome</keyword>
<dbReference type="GO" id="GO:0004805">
    <property type="term" value="F:trehalose-phosphatase activity"/>
    <property type="evidence" value="ECO:0007669"/>
    <property type="project" value="UniProtKB-EC"/>
</dbReference>
<keyword evidence="4" id="KW-0460">Magnesium</keyword>
<comment type="pathway">
    <text evidence="1 4">Glycan biosynthesis; trehalose biosynthesis.</text>
</comment>
<reference evidence="5 6" key="1">
    <citation type="submission" date="2016-06" db="EMBL/GenBank/DDBJ databases">
        <title>Respiratory ammonification of nitrate coupled to the oxidation of elemental sulfur in deep-sea autotrophic thermophilic bacteria.</title>
        <authorList>
            <person name="Slobodkina G.B."/>
            <person name="Mardanov A.V."/>
            <person name="Ravin N.V."/>
            <person name="Frolova A.A."/>
            <person name="Viryasiv M.B."/>
            <person name="Chernyh N.A."/>
            <person name="Bonch-Osmolovskaya E.A."/>
            <person name="Slobodkin A.I."/>
        </authorList>
    </citation>
    <scope>NUCLEOTIDE SEQUENCE [LARGE SCALE GENOMIC DNA]</scope>
    <source>
        <strain evidence="5 6">S69</strain>
    </source>
</reference>
<comment type="cofactor">
    <cofactor evidence="4">
        <name>Mg(2+)</name>
        <dbReference type="ChEBI" id="CHEBI:18420"/>
    </cofactor>
</comment>
<dbReference type="Proteomes" id="UP000093080">
    <property type="component" value="Unassembled WGS sequence"/>
</dbReference>
<dbReference type="Gene3D" id="3.40.50.1000">
    <property type="entry name" value="HAD superfamily/HAD-like"/>
    <property type="match status" value="2"/>
</dbReference>
<comment type="similarity">
    <text evidence="2 4">Belongs to the trehalose phosphatase family.</text>
</comment>
<dbReference type="PANTHER" id="PTHR43768">
    <property type="entry name" value="TREHALOSE 6-PHOSPHATE PHOSPHATASE"/>
    <property type="match status" value="1"/>
</dbReference>
<keyword evidence="3 4" id="KW-0378">Hydrolase</keyword>
<evidence type="ECO:0000256" key="1">
    <source>
        <dbReference type="ARBA" id="ARBA00005199"/>
    </source>
</evidence>
<dbReference type="InterPro" id="IPR036412">
    <property type="entry name" value="HAD-like_sf"/>
</dbReference>
<protein>
    <recommendedName>
        <fullName evidence="4">Trehalose 6-phosphate phosphatase</fullName>
        <ecNumber evidence="4">3.1.3.12</ecNumber>
    </recommendedName>
</protein>
<sequence length="274" mass="31126">MKTIKNPEKVRAFFDCLRDYPRIKRLIMLDYDGTLAPFVVDRDRAYPYEGVLEILDQIVSSKTNKIVIITGRNAAKIKDFLPLKNPYEVWGAHGMERVLHDGSVTRTPITEDVQKAFSKASKWAKTHGMSDRIEQKYGSLAFHIRGLEKDKIEALLTYAKDAFKKISEGTGLEIKEFDGGIELRTQGVDKGTAVRTILSETEGDTIFSYFGDDLTDEDAFTALGDLGVSFLVRPEYRPTKADVWVKPPHELKDVLKRFIVKPKSCTAKRDRNDF</sequence>
<comment type="caution">
    <text evidence="5">The sequence shown here is derived from an EMBL/GenBank/DDBJ whole genome shotgun (WGS) entry which is preliminary data.</text>
</comment>
<dbReference type="NCBIfam" id="TIGR00685">
    <property type="entry name" value="T6PP"/>
    <property type="match status" value="1"/>
</dbReference>
<evidence type="ECO:0000313" key="6">
    <source>
        <dbReference type="Proteomes" id="UP000093080"/>
    </source>
</evidence>
<dbReference type="GO" id="GO:0005992">
    <property type="term" value="P:trehalose biosynthetic process"/>
    <property type="evidence" value="ECO:0007669"/>
    <property type="project" value="UniProtKB-UniPathway"/>
</dbReference>
<evidence type="ECO:0000256" key="4">
    <source>
        <dbReference type="RuleBase" id="RU361117"/>
    </source>
</evidence>
<dbReference type="EC" id="3.1.3.12" evidence="4"/>
<dbReference type="InterPro" id="IPR044651">
    <property type="entry name" value="OTSB-like"/>
</dbReference>
<name>A0A1B9F6B2_9BACT</name>
<keyword evidence="4" id="KW-0479">Metal-binding</keyword>
<dbReference type="PANTHER" id="PTHR43768:SF3">
    <property type="entry name" value="TREHALOSE 6-PHOSPHATE PHOSPHATASE"/>
    <property type="match status" value="1"/>
</dbReference>
<dbReference type="GO" id="GO:0046872">
    <property type="term" value="F:metal ion binding"/>
    <property type="evidence" value="ECO:0007669"/>
    <property type="project" value="UniProtKB-KW"/>
</dbReference>
<comment type="function">
    <text evidence="4">Removes the phosphate from trehalose 6-phosphate to produce free trehalose.</text>
</comment>
<dbReference type="RefSeq" id="WP_067617352.1">
    <property type="nucleotide sequence ID" value="NZ_MAGO01000005.1"/>
</dbReference>
<dbReference type="STRING" id="1156395.DBT_1121"/>
<dbReference type="SUPFAM" id="SSF56784">
    <property type="entry name" value="HAD-like"/>
    <property type="match status" value="1"/>
</dbReference>